<evidence type="ECO:0000313" key="3">
    <source>
        <dbReference type="Proteomes" id="UP000663090"/>
    </source>
</evidence>
<protein>
    <submittedName>
        <fullName evidence="2">Uncharacterized protein</fullName>
    </submittedName>
</protein>
<dbReference type="EMBL" id="CP071091">
    <property type="protein sequence ID" value="QSQ14048.1"/>
    <property type="molecule type" value="Genomic_DNA"/>
</dbReference>
<feature type="region of interest" description="Disordered" evidence="1">
    <location>
        <begin position="176"/>
        <end position="199"/>
    </location>
</feature>
<sequence length="199" mass="22540">MAGVADESWVQLAEAQQSGRHSELDNRLNVTFGLHPHKDEEASAKAGHPIFGERVYIRIITPGDNKNIIHRPAWDGDFRRFRRQYEDFRAGQAEGVSGMPLKEWPQVTRSEVEMLAHFKVRTVEDLAGLSDGAISDIGYPIRHIVTKAQAFISAAKEQAPQQRMAEALKAKEAEMEAMRQQLKKQGEQLEQLAKQQQRK</sequence>
<evidence type="ECO:0000313" key="2">
    <source>
        <dbReference type="EMBL" id="QSQ14048.1"/>
    </source>
</evidence>
<keyword evidence="3" id="KW-1185">Reference proteome</keyword>
<dbReference type="RefSeq" id="WP_206715842.1">
    <property type="nucleotide sequence ID" value="NZ_CP071091.1"/>
</dbReference>
<proteinExistence type="predicted"/>
<accession>A0ABX7NCL4</accession>
<gene>
    <name evidence="2" type="ORF">JY572_38000</name>
</gene>
<organism evidence="2 3">
    <name type="scientific">Myxococcus landrumensis</name>
    <dbReference type="NCBI Taxonomy" id="2813577"/>
    <lineage>
        <taxon>Bacteria</taxon>
        <taxon>Pseudomonadati</taxon>
        <taxon>Myxococcota</taxon>
        <taxon>Myxococcia</taxon>
        <taxon>Myxococcales</taxon>
        <taxon>Cystobacterineae</taxon>
        <taxon>Myxococcaceae</taxon>
        <taxon>Myxococcus</taxon>
    </lineage>
</organism>
<reference evidence="2 3" key="1">
    <citation type="submission" date="2021-02" db="EMBL/GenBank/DDBJ databases">
        <title>De Novo genome assembly of isolated myxobacteria.</title>
        <authorList>
            <person name="Stevens D.C."/>
        </authorList>
    </citation>
    <scope>NUCLEOTIDE SEQUENCE [LARGE SCALE GENOMIC DNA]</scope>
    <source>
        <strain evidence="2 3">SCHIC003</strain>
    </source>
</reference>
<name>A0ABX7NCL4_9BACT</name>
<dbReference type="Proteomes" id="UP000663090">
    <property type="component" value="Chromosome"/>
</dbReference>
<evidence type="ECO:0000256" key="1">
    <source>
        <dbReference type="SAM" id="MobiDB-lite"/>
    </source>
</evidence>
<feature type="compositionally biased region" description="Low complexity" evidence="1">
    <location>
        <begin position="188"/>
        <end position="199"/>
    </location>
</feature>